<dbReference type="eggNOG" id="COG3222">
    <property type="taxonomic scope" value="Bacteria"/>
</dbReference>
<name>A0A089NNA9_9HYPH</name>
<protein>
    <submittedName>
        <fullName evidence="1">Protein of unassigned function</fullName>
    </submittedName>
</protein>
<dbReference type="KEGG" id="mor:MOC_1616"/>
<dbReference type="AlphaFoldDB" id="A0A089NNA9"/>
<gene>
    <name evidence="1" type="ORF">MOC_1616</name>
</gene>
<sequence length="236" mass="24734">MTAALGIMCKAPRPGLTKTRLAARLGSEKAARLSACFLADVAGVVLAVPEALGRQGYGIYAPAGSEAELAAILPHAFRLLLQEGSDFGVILGTAVRRLLTEQAHDCVVLINADSPTLPASLLTDTVTTLRRSGDRVVLGPAIDGGYTHIGLKADHPELFAGIPWSTDAVLARTLEQAAAIGLEVKVLPHWYDIDDAATFRLLQDEIAGIPPAFAADGIVGGQAPATRALLTQWRDA</sequence>
<evidence type="ECO:0000313" key="2">
    <source>
        <dbReference type="Proteomes" id="UP000029492"/>
    </source>
</evidence>
<evidence type="ECO:0000313" key="1">
    <source>
        <dbReference type="EMBL" id="AIQ89371.1"/>
    </source>
</evidence>
<proteinExistence type="predicted"/>
<dbReference type="SUPFAM" id="SSF53448">
    <property type="entry name" value="Nucleotide-diphospho-sugar transferases"/>
    <property type="match status" value="1"/>
</dbReference>
<dbReference type="PANTHER" id="PTHR36529">
    <property type="entry name" value="SLL1095 PROTEIN"/>
    <property type="match status" value="1"/>
</dbReference>
<dbReference type="PANTHER" id="PTHR36529:SF1">
    <property type="entry name" value="GLYCOSYLTRANSFERASE"/>
    <property type="match status" value="1"/>
</dbReference>
<dbReference type="InterPro" id="IPR029044">
    <property type="entry name" value="Nucleotide-diphossugar_trans"/>
</dbReference>
<accession>A0A089NNA9</accession>
<dbReference type="Pfam" id="PF09837">
    <property type="entry name" value="DUF2064"/>
    <property type="match status" value="1"/>
</dbReference>
<dbReference type="EMBL" id="CP003811">
    <property type="protein sequence ID" value="AIQ89371.1"/>
    <property type="molecule type" value="Genomic_DNA"/>
</dbReference>
<dbReference type="HOGENOM" id="CLU_075662_1_0_5"/>
<keyword evidence="2" id="KW-1185">Reference proteome</keyword>
<dbReference type="STRING" id="693986.MOC_1616"/>
<dbReference type="Proteomes" id="UP000029492">
    <property type="component" value="Chromosome"/>
</dbReference>
<dbReference type="Gene3D" id="3.90.550.10">
    <property type="entry name" value="Spore Coat Polysaccharide Biosynthesis Protein SpsA, Chain A"/>
    <property type="match status" value="1"/>
</dbReference>
<dbReference type="InterPro" id="IPR018641">
    <property type="entry name" value="Trfase_1_rSAM/seldom-assoc"/>
</dbReference>
<reference evidence="1 2" key="1">
    <citation type="journal article" date="2014" name="PLoS ONE">
        <title>Genome Information of Methylobacterium oryzae, a Plant-Probiotic Methylotroph in the Phyllosphere.</title>
        <authorList>
            <person name="Kwak M.J."/>
            <person name="Jeong H."/>
            <person name="Madhaiyan M."/>
            <person name="Lee Y."/>
            <person name="Sa T.M."/>
            <person name="Oh T.K."/>
            <person name="Kim J.F."/>
        </authorList>
    </citation>
    <scope>NUCLEOTIDE SEQUENCE [LARGE SCALE GENOMIC DNA]</scope>
    <source>
        <strain evidence="1 2">CBMB20</strain>
    </source>
</reference>
<dbReference type="RefSeq" id="WP_043756437.1">
    <property type="nucleotide sequence ID" value="NZ_CP003811.1"/>
</dbReference>
<dbReference type="NCBIfam" id="TIGR04282">
    <property type="entry name" value="glyco_like_cofC"/>
    <property type="match status" value="1"/>
</dbReference>
<organism evidence="1 2">
    <name type="scientific">Methylobacterium oryzae CBMB20</name>
    <dbReference type="NCBI Taxonomy" id="693986"/>
    <lineage>
        <taxon>Bacteria</taxon>
        <taxon>Pseudomonadati</taxon>
        <taxon>Pseudomonadota</taxon>
        <taxon>Alphaproteobacteria</taxon>
        <taxon>Hyphomicrobiales</taxon>
        <taxon>Methylobacteriaceae</taxon>
        <taxon>Methylobacterium</taxon>
    </lineage>
</organism>